<dbReference type="InterPro" id="IPR036291">
    <property type="entry name" value="NAD(P)-bd_dom_sf"/>
</dbReference>
<dbReference type="Gene3D" id="3.30.360.10">
    <property type="entry name" value="Dihydrodipicolinate Reductase, domain 2"/>
    <property type="match status" value="1"/>
</dbReference>
<evidence type="ECO:0000259" key="1">
    <source>
        <dbReference type="Pfam" id="PF01408"/>
    </source>
</evidence>
<reference evidence="3" key="1">
    <citation type="submission" date="2021-01" db="EMBL/GenBank/DDBJ databases">
        <title>Marivirga aurantiaca sp. nov., isolated from intertidal surface sediments.</title>
        <authorList>
            <person name="Zhang M."/>
        </authorList>
    </citation>
    <scope>NUCLEOTIDE SEQUENCE</scope>
    <source>
        <strain evidence="3">S37H4</strain>
    </source>
</reference>
<protein>
    <submittedName>
        <fullName evidence="3">Gfo/Idh/MocA family oxidoreductase</fullName>
    </submittedName>
</protein>
<dbReference type="EMBL" id="JAEQBW010000002">
    <property type="protein sequence ID" value="MBK6264519.1"/>
    <property type="molecule type" value="Genomic_DNA"/>
</dbReference>
<organism evidence="3 4">
    <name type="scientific">Marivirga aurantiaca</name>
    <dbReference type="NCBI Taxonomy" id="2802615"/>
    <lineage>
        <taxon>Bacteria</taxon>
        <taxon>Pseudomonadati</taxon>
        <taxon>Bacteroidota</taxon>
        <taxon>Cytophagia</taxon>
        <taxon>Cytophagales</taxon>
        <taxon>Marivirgaceae</taxon>
        <taxon>Marivirga</taxon>
    </lineage>
</organism>
<dbReference type="Pfam" id="PF22725">
    <property type="entry name" value="GFO_IDH_MocA_C3"/>
    <property type="match status" value="1"/>
</dbReference>
<accession>A0A935C6R7</accession>
<dbReference type="PANTHER" id="PTHR43249:SF1">
    <property type="entry name" value="D-GLUCOSIDE 3-DEHYDROGENASE"/>
    <property type="match status" value="1"/>
</dbReference>
<gene>
    <name evidence="3" type="ORF">JKA74_05670</name>
</gene>
<dbReference type="InterPro" id="IPR052515">
    <property type="entry name" value="Gfo/Idh/MocA_Oxidoreductase"/>
</dbReference>
<evidence type="ECO:0000313" key="4">
    <source>
        <dbReference type="Proteomes" id="UP000611723"/>
    </source>
</evidence>
<evidence type="ECO:0000259" key="2">
    <source>
        <dbReference type="Pfam" id="PF22725"/>
    </source>
</evidence>
<dbReference type="InterPro" id="IPR055170">
    <property type="entry name" value="GFO_IDH_MocA-like_dom"/>
</dbReference>
<dbReference type="AlphaFoldDB" id="A0A935C6R7"/>
<comment type="caution">
    <text evidence="3">The sequence shown here is derived from an EMBL/GenBank/DDBJ whole genome shotgun (WGS) entry which is preliminary data.</text>
</comment>
<dbReference type="Pfam" id="PF01408">
    <property type="entry name" value="GFO_IDH_MocA"/>
    <property type="match status" value="1"/>
</dbReference>
<dbReference type="Proteomes" id="UP000611723">
    <property type="component" value="Unassembled WGS sequence"/>
</dbReference>
<sequence>MKVLIVGLGSIANKHIVSILKLDPHAEIYALRHNFNNITKEGVTDIYSINEIPAHLDFIIVSNPSSEHFKTVQLLIDLNVPLFIEKPLFINLKGHQELLKEIARKNILTYVACNLRFHPIITYLKEEFNKRKPLEYNVYCGSYLPDWRPNSDYRENYSAKKELGGGVHFDLIHEIDYTMYLLGNPLTVQSYQSKKSPLEIDSADVAHYVLEYEQSSVFITLNYYRKTPKRAIELVWEDSVWYVDLLKNEIVSSGNEIIFSQPFNIVETYDLQMAYFLKCLENKSVTMNDIEEGIKTLKICLNE</sequence>
<dbReference type="SUPFAM" id="SSF55347">
    <property type="entry name" value="Glyceraldehyde-3-phosphate dehydrogenase-like, C-terminal domain"/>
    <property type="match status" value="1"/>
</dbReference>
<dbReference type="GO" id="GO:0000166">
    <property type="term" value="F:nucleotide binding"/>
    <property type="evidence" value="ECO:0007669"/>
    <property type="project" value="InterPro"/>
</dbReference>
<keyword evidence="4" id="KW-1185">Reference proteome</keyword>
<feature type="domain" description="GFO/IDH/MocA-like oxidoreductase" evidence="2">
    <location>
        <begin position="146"/>
        <end position="226"/>
    </location>
</feature>
<dbReference type="PANTHER" id="PTHR43249">
    <property type="entry name" value="UDP-N-ACETYL-2-AMINO-2-DEOXY-D-GLUCURONATE OXIDASE"/>
    <property type="match status" value="1"/>
</dbReference>
<feature type="domain" description="Gfo/Idh/MocA-like oxidoreductase N-terminal" evidence="1">
    <location>
        <begin position="1"/>
        <end position="108"/>
    </location>
</feature>
<dbReference type="RefSeq" id="WP_201430211.1">
    <property type="nucleotide sequence ID" value="NZ_JAEQBW010000002.1"/>
</dbReference>
<dbReference type="SUPFAM" id="SSF51735">
    <property type="entry name" value="NAD(P)-binding Rossmann-fold domains"/>
    <property type="match status" value="1"/>
</dbReference>
<name>A0A935C6R7_9BACT</name>
<proteinExistence type="predicted"/>
<dbReference type="InterPro" id="IPR000683">
    <property type="entry name" value="Gfo/Idh/MocA-like_OxRdtase_N"/>
</dbReference>
<evidence type="ECO:0000313" key="3">
    <source>
        <dbReference type="EMBL" id="MBK6264519.1"/>
    </source>
</evidence>
<dbReference type="Gene3D" id="3.40.50.720">
    <property type="entry name" value="NAD(P)-binding Rossmann-like Domain"/>
    <property type="match status" value="1"/>
</dbReference>